<dbReference type="CDD" id="cd12887">
    <property type="entry name" value="SPRY_NHR_like"/>
    <property type="match status" value="6"/>
</dbReference>
<accession>A0AAW2I546</accession>
<dbReference type="PROSITE" id="PS51065">
    <property type="entry name" value="NHR"/>
    <property type="match status" value="6"/>
</dbReference>
<feature type="domain" description="NHR" evidence="2">
    <location>
        <begin position="800"/>
        <end position="967"/>
    </location>
</feature>
<sequence>MAAFHQKCGDRVILTNNNKTALRNCTEFNNGIVLSSEPLLDNQIFQVKIEKAINSWSGSIQIGVISCDPERLDLPVSAAEFKQGCWILSGTSILQDGRTSGDESYGADLDKLKEGDIVGVMKTDKGELKFYINGEFQGTAAENIPDRVYAIVDLYGKCAQISIVPSSEQQENDDSGTSVCARPEDPERQITDLVENLSVNMNMPYQEQQHGYMLNDRLRFHSRCGTLVKLSCNGRTAERRKPLDEFNNGVVMTHRPLRDNELFEIRIDRLVDKWSGSIEVGVTTHNPSKLEFPATMTNMKSGTTIMSGCGILTNGTGTRREYGEFNLDELREGDRIGMMRKSNGNLHYFINGLDQDVAAKNVPETVWGVVDLYGMTVKVTIVDRDEREEQNLMTRRNTEMGDCQSIQRNVNVTNEDGNDRLTFHPKCGSHAAVINNGRTVHRPNAMDDFNNGVALTNRPLKPNELFEIRLDKMVTKWAGSIEIGVTTHSPNELEYPSTMTNVRSGTWMMTGNGVMHNGSTIVDEYGHNLDRLKVGDRVGASRRACGSLHFYVNGVDQGVAAVNVPERVYGVIDLYGQAAQATLIDILDYSPDTDNSSLSNTTLYSDLRFYHVHGRNARVSNNGLTASRPRNLGEFNHAIVITNRPLREGEMFEVKIEVLVDRWSGSIEAGVTAIRPEEFEFPSTMTDMDRGTWMLSGSSVMKDGFTLRSGYPCDLDTLPVGSRIGMMRHGDGTLHYYINGVDQGPACDNVPSNIYGVIDLYGQCAQVSIVNSSDRVSNPAVNTLTTSERVVDPELSLKLSHRFSYCCGKNIVLDNCNTTAFRCKSYSNGLVFSAQPLESDEHFEVSLVESSKQWSGSIKIGVSTAPICGALQTASLPPVISSLISETWYISGSDVKRNDVVIKSNYCPNLEWLTTGHKVGVRRTSDGLLKFTLNGSDLGTAATNIPKRVFAVVDLFGPITRIAITSMRLQVAPQAAGESPLASYPSGRLADSLEILGEGLSTPTISRLDYGMESATSDAIAPLCSETSLSEAITISQGQGDELVEHDLSFSEHHGKNIQLSNRRHSARRVASYNQAVVVSNKSLIRGHMFQIRIEDINVEWSCGLAFGVTSLSPSSIQSPVNSLALKEHSWIIYKDCIFKNGKKIRTGYGIHGFNFTIGTTIGMLIDSESQLHVYINGYDLGVAATGLPPVCHAVFDLNGRCQQISVIRRSQESDVMKSEVHVKERQESQQEKADLEIQEKYPEQHLIEVTEKAYNKMDVKRRNSKDLNKIEQKLSSSNSYNSGMQQISSQAASCSFQTDTDNVNTQIQQLTKMTDLQRSQTEEENPTMSNSDTYNTELQLLSAHSNSQVNLDDLNMQIQQLTTSNSGGDLSGSVSQNFPHSQSQPFLNKHSKEAPKHDEKIDEDKDAERSSPVSSHANDAGDNEDETTNDIVDSNVESMTDSRICVKNNMKTRRQTVTKTTSVSSQNLRNSQSNMKRKCEYFISCSKFKNMLGLPDEFFSKEPGTCYCDNCYQVCGAEETYKMKGEPPTEYSIPMGWAKFPLKRHPCASDKIDTWQVAFYGTKPGSIRRILDHGELVMPGMLGMERTTIKSKEDDTDSSHITFSPSIKYAASFSKFEFIDYYSKKKFDVTLAFQILVQPGSYKVGPPSIETAMDIDPRFERDATEWVTKERGATVLSALLIKLEC</sequence>
<dbReference type="Gene3D" id="2.60.120.920">
    <property type="match status" value="6"/>
</dbReference>
<dbReference type="InterPro" id="IPR037962">
    <property type="entry name" value="Neuralized"/>
</dbReference>
<dbReference type="InterPro" id="IPR006573">
    <property type="entry name" value="NHR_dom"/>
</dbReference>
<feature type="domain" description="NHR" evidence="2">
    <location>
        <begin position="420"/>
        <end position="586"/>
    </location>
</feature>
<feature type="compositionally biased region" description="Basic and acidic residues" evidence="1">
    <location>
        <begin position="1391"/>
        <end position="1410"/>
    </location>
</feature>
<dbReference type="FunFam" id="2.60.120.920:FF:000001">
    <property type="entry name" value="neuralized-like protein 4 isoform X1"/>
    <property type="match status" value="5"/>
</dbReference>
<dbReference type="InterPro" id="IPR043136">
    <property type="entry name" value="B30.2/SPRY_sf"/>
</dbReference>
<protein>
    <recommendedName>
        <fullName evidence="2">NHR domain-containing protein</fullName>
    </recommendedName>
</protein>
<dbReference type="Pfam" id="PF07177">
    <property type="entry name" value="Neuralized"/>
    <property type="match status" value="6"/>
</dbReference>
<dbReference type="PANTHER" id="PTHR12429">
    <property type="entry name" value="NEURALIZED"/>
    <property type="match status" value="1"/>
</dbReference>
<dbReference type="FunFam" id="2.60.120.920:FF:000014">
    <property type="entry name" value="neuralized-like protein 4 isoform X2"/>
    <property type="match status" value="1"/>
</dbReference>
<dbReference type="SMART" id="SM00588">
    <property type="entry name" value="NEUZ"/>
    <property type="match status" value="6"/>
</dbReference>
<reference evidence="3" key="1">
    <citation type="journal article" date="2024" name="Gigascience">
        <title>Chromosome-level genome of the poultry shaft louse Menopon gallinae provides insight into the host-switching and adaptive evolution of parasitic lice.</title>
        <authorList>
            <person name="Xu Y."/>
            <person name="Ma L."/>
            <person name="Liu S."/>
            <person name="Liang Y."/>
            <person name="Liu Q."/>
            <person name="He Z."/>
            <person name="Tian L."/>
            <person name="Duan Y."/>
            <person name="Cai W."/>
            <person name="Li H."/>
            <person name="Song F."/>
        </authorList>
    </citation>
    <scope>NUCLEOTIDE SEQUENCE</scope>
    <source>
        <strain evidence="3">Cailab_2023a</strain>
    </source>
</reference>
<organism evidence="3">
    <name type="scientific">Menopon gallinae</name>
    <name type="common">poultry shaft louse</name>
    <dbReference type="NCBI Taxonomy" id="328185"/>
    <lineage>
        <taxon>Eukaryota</taxon>
        <taxon>Metazoa</taxon>
        <taxon>Ecdysozoa</taxon>
        <taxon>Arthropoda</taxon>
        <taxon>Hexapoda</taxon>
        <taxon>Insecta</taxon>
        <taxon>Pterygota</taxon>
        <taxon>Neoptera</taxon>
        <taxon>Paraneoptera</taxon>
        <taxon>Psocodea</taxon>
        <taxon>Troctomorpha</taxon>
        <taxon>Phthiraptera</taxon>
        <taxon>Amblycera</taxon>
        <taxon>Menoponidae</taxon>
        <taxon>Menopon</taxon>
    </lineage>
</organism>
<dbReference type="GO" id="GO:0061630">
    <property type="term" value="F:ubiquitin protein ligase activity"/>
    <property type="evidence" value="ECO:0007669"/>
    <property type="project" value="TreeGrafter"/>
</dbReference>
<evidence type="ECO:0000259" key="2">
    <source>
        <dbReference type="PROSITE" id="PS51065"/>
    </source>
</evidence>
<name>A0AAW2I546_9NEOP</name>
<feature type="domain" description="NHR" evidence="2">
    <location>
        <begin position="606"/>
        <end position="772"/>
    </location>
</feature>
<evidence type="ECO:0000256" key="1">
    <source>
        <dbReference type="SAM" id="MobiDB-lite"/>
    </source>
</evidence>
<dbReference type="EMBL" id="JARGDH010000002">
    <property type="protein sequence ID" value="KAL0277169.1"/>
    <property type="molecule type" value="Genomic_DNA"/>
</dbReference>
<dbReference type="InterPro" id="IPR013320">
    <property type="entry name" value="ConA-like_dom_sf"/>
</dbReference>
<feature type="domain" description="NHR" evidence="2">
    <location>
        <begin position="1"/>
        <end position="166"/>
    </location>
</feature>
<dbReference type="EMBL" id="JARGDH010000002">
    <property type="protein sequence ID" value="KAL0277170.1"/>
    <property type="molecule type" value="Genomic_DNA"/>
</dbReference>
<feature type="compositionally biased region" description="Polar residues" evidence="1">
    <location>
        <begin position="1363"/>
        <end position="1387"/>
    </location>
</feature>
<evidence type="ECO:0000313" key="3">
    <source>
        <dbReference type="EMBL" id="KAL0277170.1"/>
    </source>
</evidence>
<feature type="region of interest" description="Disordered" evidence="1">
    <location>
        <begin position="1314"/>
        <end position="1333"/>
    </location>
</feature>
<proteinExistence type="predicted"/>
<dbReference type="SUPFAM" id="SSF49899">
    <property type="entry name" value="Concanavalin A-like lectins/glucanases"/>
    <property type="match status" value="2"/>
</dbReference>
<gene>
    <name evidence="3" type="ORF">PYX00_004538</name>
</gene>
<dbReference type="PANTHER" id="PTHR12429:SF14">
    <property type="entry name" value="NEURALIZED-LIKE PROTEIN 4"/>
    <property type="match status" value="1"/>
</dbReference>
<feature type="region of interest" description="Disordered" evidence="1">
    <location>
        <begin position="166"/>
        <end position="186"/>
    </location>
</feature>
<feature type="domain" description="NHR" evidence="2">
    <location>
        <begin position="217"/>
        <end position="384"/>
    </location>
</feature>
<comment type="caution">
    <text evidence="3">The sequence shown here is derived from an EMBL/GenBank/DDBJ whole genome shotgun (WGS) entry which is preliminary data.</text>
</comment>
<feature type="region of interest" description="Disordered" evidence="1">
    <location>
        <begin position="1363"/>
        <end position="1437"/>
    </location>
</feature>
<feature type="domain" description="NHR" evidence="2">
    <location>
        <begin position="1047"/>
        <end position="1210"/>
    </location>
</feature>